<keyword evidence="11" id="KW-0175">Coiled coil</keyword>
<protein>
    <recommendedName>
        <fullName evidence="3">Calcium load-activated calcium channel</fullName>
    </recommendedName>
    <alternativeName>
        <fullName evidence="16">GEL complex subunit TMCO1</fullName>
    </alternativeName>
    <alternativeName>
        <fullName evidence="15">Transmembrane and coiled-coil domain-containing protein 1</fullName>
    </alternativeName>
</protein>
<feature type="transmembrane region" description="Helical" evidence="17">
    <location>
        <begin position="60"/>
        <end position="81"/>
    </location>
</feature>
<keyword evidence="8" id="KW-0256">Endoplasmic reticulum</keyword>
<evidence type="ECO:0000256" key="6">
    <source>
        <dbReference type="ARBA" id="ARBA00022673"/>
    </source>
</evidence>
<evidence type="ECO:0000256" key="17">
    <source>
        <dbReference type="SAM" id="Phobius"/>
    </source>
</evidence>
<dbReference type="PANTHER" id="PTHR20917:SF0">
    <property type="entry name" value="CALCIUM LOAD-ACTIVATED CALCIUM CHANNEL"/>
    <property type="match status" value="1"/>
</dbReference>
<evidence type="ECO:0000256" key="7">
    <source>
        <dbReference type="ARBA" id="ARBA00022692"/>
    </source>
</evidence>
<dbReference type="Ensembl" id="ENSSOCT00000003439.1">
    <property type="protein sequence ID" value="ENSSOCP00000003357.1"/>
    <property type="gene ID" value="ENSSOCG00000002582.1"/>
</dbReference>
<dbReference type="GO" id="GO:0005789">
    <property type="term" value="C:endoplasmic reticulum membrane"/>
    <property type="evidence" value="ECO:0007669"/>
    <property type="project" value="UniProtKB-SubCell"/>
</dbReference>
<evidence type="ECO:0000256" key="14">
    <source>
        <dbReference type="ARBA" id="ARBA00023303"/>
    </source>
</evidence>
<dbReference type="Proteomes" id="UP000694551">
    <property type="component" value="Unplaced"/>
</dbReference>
<evidence type="ECO:0000256" key="9">
    <source>
        <dbReference type="ARBA" id="ARBA00022837"/>
    </source>
</evidence>
<reference evidence="18" key="2">
    <citation type="submission" date="2025-09" db="UniProtKB">
        <authorList>
            <consortium name="Ensembl"/>
        </authorList>
    </citation>
    <scope>IDENTIFICATION</scope>
</reference>
<keyword evidence="7 17" id="KW-0812">Transmembrane</keyword>
<evidence type="ECO:0000256" key="4">
    <source>
        <dbReference type="ARBA" id="ARBA00022448"/>
    </source>
</evidence>
<keyword evidence="5" id="KW-0109">Calcium transport</keyword>
<dbReference type="AlphaFoldDB" id="A0A8D0ELU7"/>
<evidence type="ECO:0000256" key="16">
    <source>
        <dbReference type="ARBA" id="ARBA00034904"/>
    </source>
</evidence>
<keyword evidence="10 17" id="KW-1133">Transmembrane helix</keyword>
<evidence type="ECO:0000256" key="2">
    <source>
        <dbReference type="ARBA" id="ARBA00006537"/>
    </source>
</evidence>
<keyword evidence="13 17" id="KW-0472">Membrane</keyword>
<evidence type="ECO:0000313" key="19">
    <source>
        <dbReference type="Proteomes" id="UP000694551"/>
    </source>
</evidence>
<dbReference type="GO" id="GO:0005262">
    <property type="term" value="F:calcium channel activity"/>
    <property type="evidence" value="ECO:0007669"/>
    <property type="project" value="UniProtKB-KW"/>
</dbReference>
<keyword evidence="14" id="KW-0407">Ion channel</keyword>
<organism evidence="18 19">
    <name type="scientific">Strix occidentalis caurina</name>
    <name type="common">northern spotted owl</name>
    <dbReference type="NCBI Taxonomy" id="311401"/>
    <lineage>
        <taxon>Eukaryota</taxon>
        <taxon>Metazoa</taxon>
        <taxon>Chordata</taxon>
        <taxon>Craniata</taxon>
        <taxon>Vertebrata</taxon>
        <taxon>Euteleostomi</taxon>
        <taxon>Archelosauria</taxon>
        <taxon>Archosauria</taxon>
        <taxon>Dinosauria</taxon>
        <taxon>Saurischia</taxon>
        <taxon>Theropoda</taxon>
        <taxon>Coelurosauria</taxon>
        <taxon>Aves</taxon>
        <taxon>Neognathae</taxon>
        <taxon>Neoaves</taxon>
        <taxon>Telluraves</taxon>
        <taxon>Strigiformes</taxon>
        <taxon>Strigidae</taxon>
        <taxon>Strix</taxon>
    </lineage>
</organism>
<keyword evidence="19" id="KW-1185">Reference proteome</keyword>
<evidence type="ECO:0000256" key="11">
    <source>
        <dbReference type="ARBA" id="ARBA00023054"/>
    </source>
</evidence>
<evidence type="ECO:0000256" key="15">
    <source>
        <dbReference type="ARBA" id="ARBA00029813"/>
    </source>
</evidence>
<comment type="similarity">
    <text evidence="2">Belongs to the TMCO1 family.</text>
</comment>
<keyword evidence="9" id="KW-0106">Calcium</keyword>
<proteinExistence type="inferred from homology"/>
<accession>A0A8D0ELU7</accession>
<sequence>VLRCWSAGARFRPLLGDVAPGSFRVAGSISGSAAALPGHDGGGAGGGVATTMSTMFADTLLIVFISVCTALLAEGITWVLVYRTDKYKRLKAEVEKQSKKCKYFSDISECRPGRG</sequence>
<evidence type="ECO:0000256" key="3">
    <source>
        <dbReference type="ARBA" id="ARBA00014950"/>
    </source>
</evidence>
<keyword evidence="4" id="KW-0813">Transport</keyword>
<dbReference type="Pfam" id="PF01956">
    <property type="entry name" value="EMC3_TMCO1"/>
    <property type="match status" value="1"/>
</dbReference>
<dbReference type="InterPro" id="IPR002809">
    <property type="entry name" value="EMC3/TMCO1"/>
</dbReference>
<evidence type="ECO:0000256" key="12">
    <source>
        <dbReference type="ARBA" id="ARBA00023065"/>
    </source>
</evidence>
<evidence type="ECO:0000313" key="18">
    <source>
        <dbReference type="Ensembl" id="ENSSOCP00000003357.1"/>
    </source>
</evidence>
<keyword evidence="12" id="KW-0406">Ion transport</keyword>
<evidence type="ECO:0000256" key="5">
    <source>
        <dbReference type="ARBA" id="ARBA00022568"/>
    </source>
</evidence>
<dbReference type="InterPro" id="IPR008559">
    <property type="entry name" value="TMCO1"/>
</dbReference>
<dbReference type="PANTHER" id="PTHR20917">
    <property type="entry name" value="PNAS-RELATED"/>
    <property type="match status" value="1"/>
</dbReference>
<evidence type="ECO:0000256" key="1">
    <source>
        <dbReference type="ARBA" id="ARBA00004477"/>
    </source>
</evidence>
<reference evidence="18" key="1">
    <citation type="submission" date="2025-08" db="UniProtKB">
        <authorList>
            <consortium name="Ensembl"/>
        </authorList>
    </citation>
    <scope>IDENTIFICATION</scope>
</reference>
<evidence type="ECO:0000256" key="8">
    <source>
        <dbReference type="ARBA" id="ARBA00022824"/>
    </source>
</evidence>
<comment type="subcellular location">
    <subcellularLocation>
        <location evidence="1">Endoplasmic reticulum membrane</location>
        <topology evidence="1">Multi-pass membrane protein</topology>
    </subcellularLocation>
</comment>
<evidence type="ECO:0000256" key="13">
    <source>
        <dbReference type="ARBA" id="ARBA00023136"/>
    </source>
</evidence>
<name>A0A8D0ELU7_STROC</name>
<evidence type="ECO:0000256" key="10">
    <source>
        <dbReference type="ARBA" id="ARBA00022989"/>
    </source>
</evidence>
<keyword evidence="6" id="KW-0107">Calcium channel</keyword>
<dbReference type="GO" id="GO:0032469">
    <property type="term" value="P:endoplasmic reticulum calcium ion homeostasis"/>
    <property type="evidence" value="ECO:0007669"/>
    <property type="project" value="InterPro"/>
</dbReference>